<evidence type="ECO:0000313" key="1">
    <source>
        <dbReference type="EMBL" id="KAJ2780970.1"/>
    </source>
</evidence>
<gene>
    <name evidence="1" type="ORF">GGI18_003767</name>
</gene>
<sequence length="530" mass="56643">MDVASTKARPTQPAVRRTVTHQPHRHTPYARPAANSQRPNSFTDRVLGICHQISKPLFARGSILASPDDAFVAPWRTVDRETFELREELLKAQREAAAFDQRQLVEEEAAVLDDTAKTADIGGAVASVASGPPAPGGQSSYESVFATARKLAERRATGIAVAEEASAKGKEPDRALSVATFDDEDEDEEDDNDFEPRDAEDEDDEEEVLQLDMEPIDETEEVTSPAASANEHSSIATSSAASPSNSQAIAPARSSPGPESEPTSELSEPASELSVASDASDQSIELSVVEESSGDETDGTSESDQDQSQDDEEDDEEKAGAEDDEEEEIALPASIEEPEEPELPSESEAAEEAEQDSDQVKVAVESLEEDEEESAGLDHQDATEETDEAGASSIEDASDVGSVDDDSDHMTEEIATMPSEEHEEASESGAEAEPEVAVSEVAEAEAEESAAESADSTAAVRASESSHLSSPRSWWPFSGRSFLGGLGSAQKDQPRKRPQAVHETASESDDSTRVRPTKRKSEELLAVDNS</sequence>
<proteinExistence type="predicted"/>
<comment type="caution">
    <text evidence="1">The sequence shown here is derived from an EMBL/GenBank/DDBJ whole genome shotgun (WGS) entry which is preliminary data.</text>
</comment>
<accession>A0ACC1KBI5</accession>
<name>A0ACC1KBI5_9FUNG</name>
<protein>
    <submittedName>
        <fullName evidence="1">Uncharacterized protein</fullName>
    </submittedName>
</protein>
<dbReference type="Proteomes" id="UP001140066">
    <property type="component" value="Unassembled WGS sequence"/>
</dbReference>
<reference evidence="1" key="1">
    <citation type="submission" date="2022-07" db="EMBL/GenBank/DDBJ databases">
        <title>Phylogenomic reconstructions and comparative analyses of Kickxellomycotina fungi.</title>
        <authorList>
            <person name="Reynolds N.K."/>
            <person name="Stajich J.E."/>
            <person name="Barry K."/>
            <person name="Grigoriev I.V."/>
            <person name="Crous P."/>
            <person name="Smith M.E."/>
        </authorList>
    </citation>
    <scope>NUCLEOTIDE SEQUENCE</scope>
    <source>
        <strain evidence="1">BCRC 34191</strain>
    </source>
</reference>
<evidence type="ECO:0000313" key="2">
    <source>
        <dbReference type="Proteomes" id="UP001140066"/>
    </source>
</evidence>
<organism evidence="1 2">
    <name type="scientific">Coemansia linderi</name>
    <dbReference type="NCBI Taxonomy" id="2663919"/>
    <lineage>
        <taxon>Eukaryota</taxon>
        <taxon>Fungi</taxon>
        <taxon>Fungi incertae sedis</taxon>
        <taxon>Zoopagomycota</taxon>
        <taxon>Kickxellomycotina</taxon>
        <taxon>Kickxellomycetes</taxon>
        <taxon>Kickxellales</taxon>
        <taxon>Kickxellaceae</taxon>
        <taxon>Coemansia</taxon>
    </lineage>
</organism>
<dbReference type="EMBL" id="JANBUK010001441">
    <property type="protein sequence ID" value="KAJ2780970.1"/>
    <property type="molecule type" value="Genomic_DNA"/>
</dbReference>
<feature type="non-terminal residue" evidence="1">
    <location>
        <position position="530"/>
    </location>
</feature>
<keyword evidence="2" id="KW-1185">Reference proteome</keyword>